<accession>A0AAD2AM41</accession>
<feature type="chain" id="PRO_5041900407" description="Protein E6" evidence="2">
    <location>
        <begin position="21"/>
        <end position="335"/>
    </location>
</feature>
<protein>
    <recommendedName>
        <fullName evidence="5">Protein E6</fullName>
    </recommendedName>
</protein>
<dbReference type="PANTHER" id="PTHR35274:SF2">
    <property type="entry name" value="E6-LIKE PROTEIN"/>
    <property type="match status" value="1"/>
</dbReference>
<feature type="region of interest" description="Disordered" evidence="1">
    <location>
        <begin position="85"/>
        <end position="109"/>
    </location>
</feature>
<reference evidence="3" key="1">
    <citation type="submission" date="2023-05" db="EMBL/GenBank/DDBJ databases">
        <authorList>
            <person name="Huff M."/>
        </authorList>
    </citation>
    <scope>NUCLEOTIDE SEQUENCE</scope>
</reference>
<keyword evidence="2" id="KW-0732">Signal</keyword>
<evidence type="ECO:0000313" key="3">
    <source>
        <dbReference type="EMBL" id="CAI9787942.1"/>
    </source>
</evidence>
<name>A0AAD2AM41_9LAMI</name>
<organism evidence="3 4">
    <name type="scientific">Fraxinus pennsylvanica</name>
    <dbReference type="NCBI Taxonomy" id="56036"/>
    <lineage>
        <taxon>Eukaryota</taxon>
        <taxon>Viridiplantae</taxon>
        <taxon>Streptophyta</taxon>
        <taxon>Embryophyta</taxon>
        <taxon>Tracheophyta</taxon>
        <taxon>Spermatophyta</taxon>
        <taxon>Magnoliopsida</taxon>
        <taxon>eudicotyledons</taxon>
        <taxon>Gunneridae</taxon>
        <taxon>Pentapetalae</taxon>
        <taxon>asterids</taxon>
        <taxon>lamiids</taxon>
        <taxon>Lamiales</taxon>
        <taxon>Oleaceae</taxon>
        <taxon>Oleeae</taxon>
        <taxon>Fraxinus</taxon>
    </lineage>
</organism>
<feature type="region of interest" description="Disordered" evidence="1">
    <location>
        <begin position="215"/>
        <end position="246"/>
    </location>
</feature>
<dbReference type="PANTHER" id="PTHR35274">
    <property type="entry name" value="E6-LIKE PROTEIN"/>
    <property type="match status" value="1"/>
</dbReference>
<feature type="region of interest" description="Disordered" evidence="1">
    <location>
        <begin position="279"/>
        <end position="335"/>
    </location>
</feature>
<dbReference type="Proteomes" id="UP000834106">
    <property type="component" value="Chromosome 23"/>
</dbReference>
<feature type="compositionally biased region" description="Polar residues" evidence="1">
    <location>
        <begin position="85"/>
        <end position="96"/>
    </location>
</feature>
<feature type="signal peptide" evidence="2">
    <location>
        <begin position="1"/>
        <end position="20"/>
    </location>
</feature>
<dbReference type="EMBL" id="OU503058">
    <property type="protein sequence ID" value="CAI9787942.1"/>
    <property type="molecule type" value="Genomic_DNA"/>
</dbReference>
<keyword evidence="4" id="KW-1185">Reference proteome</keyword>
<feature type="compositionally biased region" description="Polar residues" evidence="1">
    <location>
        <begin position="221"/>
        <end position="238"/>
    </location>
</feature>
<dbReference type="InterPro" id="IPR040290">
    <property type="entry name" value="Prot_E6-like"/>
</dbReference>
<evidence type="ECO:0000256" key="2">
    <source>
        <dbReference type="SAM" id="SignalP"/>
    </source>
</evidence>
<evidence type="ECO:0000313" key="4">
    <source>
        <dbReference type="Proteomes" id="UP000834106"/>
    </source>
</evidence>
<sequence>MAPSATNFFLLLLLLALSSAVHTRAGDSQSFNKIPSTTTNVVKITQSPNTKKEEPNNQQQEPSFLPQNENVYGLYGHELGQLPPSTATATSTNIEPETTKYRPKNYNPVSYVTEPEDMTTFTEKSYTAGPNNYAGGNFDEQPQGLSETRFMGGATSNHHENYYRNGGGSYYDSPQENAMKGYRSNNYYNNGGGSYYNSPQENTMRGYRRNNYYNNGGGSFNGQPQGLSDTRSTGGATSNHRENYYRNGGDMNHFQQQGMSDTRFLENGKYFYDVNSEKYSSNHPYESLKGTGARNEYRNKNYYGNNENSYDYNNSMGEFQNQDELQERQDEEIMP</sequence>
<evidence type="ECO:0000256" key="1">
    <source>
        <dbReference type="SAM" id="MobiDB-lite"/>
    </source>
</evidence>
<dbReference type="AlphaFoldDB" id="A0AAD2AM41"/>
<feature type="compositionally biased region" description="Polar residues" evidence="1">
    <location>
        <begin position="302"/>
        <end position="323"/>
    </location>
</feature>
<proteinExistence type="predicted"/>
<gene>
    <name evidence="3" type="ORF">FPE_LOCUS35372</name>
</gene>
<evidence type="ECO:0008006" key="5">
    <source>
        <dbReference type="Google" id="ProtNLM"/>
    </source>
</evidence>